<evidence type="ECO:0000313" key="1">
    <source>
        <dbReference type="EMBL" id="KAK2991952.1"/>
    </source>
</evidence>
<dbReference type="Pfam" id="PF03087">
    <property type="entry name" value="BPS1"/>
    <property type="match status" value="1"/>
</dbReference>
<organism evidence="1 2">
    <name type="scientific">Escallonia rubra</name>
    <dbReference type="NCBI Taxonomy" id="112253"/>
    <lineage>
        <taxon>Eukaryota</taxon>
        <taxon>Viridiplantae</taxon>
        <taxon>Streptophyta</taxon>
        <taxon>Embryophyta</taxon>
        <taxon>Tracheophyta</taxon>
        <taxon>Spermatophyta</taxon>
        <taxon>Magnoliopsida</taxon>
        <taxon>eudicotyledons</taxon>
        <taxon>Gunneridae</taxon>
        <taxon>Pentapetalae</taxon>
        <taxon>asterids</taxon>
        <taxon>campanulids</taxon>
        <taxon>Escalloniales</taxon>
        <taxon>Escalloniaceae</taxon>
        <taxon>Escallonia</taxon>
    </lineage>
</organism>
<dbReference type="Proteomes" id="UP001187471">
    <property type="component" value="Unassembled WGS sequence"/>
</dbReference>
<dbReference type="GO" id="GO:0048364">
    <property type="term" value="P:root development"/>
    <property type="evidence" value="ECO:0007669"/>
    <property type="project" value="InterPro"/>
</dbReference>
<evidence type="ECO:0000313" key="2">
    <source>
        <dbReference type="Proteomes" id="UP001187471"/>
    </source>
</evidence>
<proteinExistence type="predicted"/>
<sequence length="82" mass="9571">MNELERLDAALCATCRCTSSEEEKMQIAQSRLEALEGCIEGFILTRQFRTISVTDISMGRETLMSTEWQCHRCFKETRRRAY</sequence>
<dbReference type="EMBL" id="JAVXUO010000450">
    <property type="protein sequence ID" value="KAK2991952.1"/>
    <property type="molecule type" value="Genomic_DNA"/>
</dbReference>
<name>A0AA88UVX6_9ASTE</name>
<reference evidence="1" key="1">
    <citation type="submission" date="2022-12" db="EMBL/GenBank/DDBJ databases">
        <title>Draft genome assemblies for two species of Escallonia (Escalloniales).</title>
        <authorList>
            <person name="Chanderbali A."/>
            <person name="Dervinis C."/>
            <person name="Anghel I."/>
            <person name="Soltis D."/>
            <person name="Soltis P."/>
            <person name="Zapata F."/>
        </authorList>
    </citation>
    <scope>NUCLEOTIDE SEQUENCE</scope>
    <source>
        <strain evidence="1">UCBG92.1500</strain>
        <tissue evidence="1">Leaf</tissue>
    </source>
</reference>
<dbReference type="GO" id="GO:0048367">
    <property type="term" value="P:shoot system development"/>
    <property type="evidence" value="ECO:0007669"/>
    <property type="project" value="InterPro"/>
</dbReference>
<dbReference type="InterPro" id="IPR004320">
    <property type="entry name" value="BPS1_pln"/>
</dbReference>
<keyword evidence="2" id="KW-1185">Reference proteome</keyword>
<dbReference type="AlphaFoldDB" id="A0AA88UVX6"/>
<protein>
    <submittedName>
        <fullName evidence="1">Uncharacterized protein</fullName>
    </submittedName>
</protein>
<gene>
    <name evidence="1" type="ORF">RJ640_027843</name>
</gene>
<accession>A0AA88UVX6</accession>
<comment type="caution">
    <text evidence="1">The sequence shown here is derived from an EMBL/GenBank/DDBJ whole genome shotgun (WGS) entry which is preliminary data.</text>
</comment>